<evidence type="ECO:0000313" key="1">
    <source>
        <dbReference type="EMBL" id="KAH1173150.1"/>
    </source>
</evidence>
<dbReference type="PANTHER" id="PTHR45749">
    <property type="match status" value="1"/>
</dbReference>
<feature type="non-terminal residue" evidence="1">
    <location>
        <position position="1"/>
    </location>
</feature>
<gene>
    <name evidence="1" type="ORF">KIL84_016989</name>
</gene>
<dbReference type="Proteomes" id="UP000827986">
    <property type="component" value="Unassembled WGS sequence"/>
</dbReference>
<reference evidence="1" key="1">
    <citation type="submission" date="2021-09" db="EMBL/GenBank/DDBJ databases">
        <title>The genome of Mauremys mutica provides insights into the evolution of semi-aquatic lifestyle.</title>
        <authorList>
            <person name="Gong S."/>
            <person name="Gao Y."/>
        </authorList>
    </citation>
    <scope>NUCLEOTIDE SEQUENCE</scope>
    <source>
        <strain evidence="1">MM-2020</strain>
        <tissue evidence="1">Muscle</tissue>
    </source>
</reference>
<dbReference type="AlphaFoldDB" id="A0A9D3X601"/>
<accession>A0A9D3X601</accession>
<evidence type="ECO:0008006" key="3">
    <source>
        <dbReference type="Google" id="ProtNLM"/>
    </source>
</evidence>
<name>A0A9D3X601_9SAUR</name>
<protein>
    <recommendedName>
        <fullName evidence="3">DUF4371 domain-containing protein</fullName>
    </recommendedName>
</protein>
<evidence type="ECO:0000313" key="2">
    <source>
        <dbReference type="Proteomes" id="UP000827986"/>
    </source>
</evidence>
<comment type="caution">
    <text evidence="1">The sequence shown here is derived from an EMBL/GenBank/DDBJ whole genome shotgun (WGS) entry which is preliminary data.</text>
</comment>
<sequence>HINEHANRGKGHTSYLSKTICGEFIALLAKKMLSAIVEQIKRCGIFQVHQPDVSHVDQLTVILHYVLPSGPVEHFMTFINITSHTGEKLASYLLNFLTANGIDISLCRGQSYDNASNISGKYLGMQAEIKECNALVDYVPCAAHSTWLASLPWIVVLKQFLFWICPRIVQFLCINQSLGDS</sequence>
<dbReference type="PANTHER" id="PTHR45749:SF23">
    <property type="entry name" value="ZINC FINGER MYM-TYPE PROTEIN 1-LIKE"/>
    <property type="match status" value="1"/>
</dbReference>
<dbReference type="EMBL" id="JAHDVG010000482">
    <property type="protein sequence ID" value="KAH1173150.1"/>
    <property type="molecule type" value="Genomic_DNA"/>
</dbReference>
<organism evidence="1 2">
    <name type="scientific">Mauremys mutica</name>
    <name type="common">yellowpond turtle</name>
    <dbReference type="NCBI Taxonomy" id="74926"/>
    <lineage>
        <taxon>Eukaryota</taxon>
        <taxon>Metazoa</taxon>
        <taxon>Chordata</taxon>
        <taxon>Craniata</taxon>
        <taxon>Vertebrata</taxon>
        <taxon>Euteleostomi</taxon>
        <taxon>Archelosauria</taxon>
        <taxon>Testudinata</taxon>
        <taxon>Testudines</taxon>
        <taxon>Cryptodira</taxon>
        <taxon>Durocryptodira</taxon>
        <taxon>Testudinoidea</taxon>
        <taxon>Geoemydidae</taxon>
        <taxon>Geoemydinae</taxon>
        <taxon>Mauremys</taxon>
    </lineage>
</organism>
<keyword evidence="2" id="KW-1185">Reference proteome</keyword>
<proteinExistence type="predicted"/>